<dbReference type="GO" id="GO:0000775">
    <property type="term" value="C:chromosome, centromeric region"/>
    <property type="evidence" value="ECO:0007669"/>
    <property type="project" value="UniProtKB-SubCell"/>
</dbReference>
<reference evidence="9" key="1">
    <citation type="submission" date="2022-08" db="UniProtKB">
        <authorList>
            <consortium name="EnsemblMetazoa"/>
        </authorList>
    </citation>
    <scope>IDENTIFICATION</scope>
    <source>
        <strain evidence="9">05x7-T-G4-1.051#20</strain>
    </source>
</reference>
<feature type="compositionally biased region" description="Basic residues" evidence="8">
    <location>
        <begin position="50"/>
        <end position="61"/>
    </location>
</feature>
<sequence>MYQTLIHKYSSEYDETWRQEKPAHQQIDRFTPYGRTPQSRRISTAVPTTRGRRKNVHTRTKSRSDSSSEAEDLKGFTNVTWRVYKLSPLYKFSSAPKDLKRYGQLLSSCVEAANQKGLFVENNVSGKALFCVQEGLKKTADDPDAIQILVKGKKGLGTVDTVILTATLCGVEMEGDLLVPDVKGHFTYYPVLLVKSTVAMTDVLITWLMRHFDCKISPLVFPPVYMAWMIAMWSGALANTNRKNKPVELVYQVPSECEGIKKITYTIEAADCLRVWNSIHDSKSDMFTEEEMSTFISSLEEHFYSLFRVKLNAMQLSCVGTSLCYIGRDGILKIYSAEHVSCILRHLTELSMEHFSLTRGRKSTVTDRVVGTKGREVCVLYNSKLEWTYPVSYLRYIVMEI</sequence>
<dbReference type="PANTHER" id="PTHR31740:SF2">
    <property type="entry name" value="CENTROMERE PROTEIN L"/>
    <property type="match status" value="1"/>
</dbReference>
<feature type="compositionally biased region" description="Polar residues" evidence="8">
    <location>
        <begin position="36"/>
        <end position="47"/>
    </location>
</feature>
<keyword evidence="5" id="KW-0158">Chromosome</keyword>
<comment type="subcellular location">
    <subcellularLocation>
        <location evidence="2">Chromosome</location>
        <location evidence="2">Centromere</location>
    </subcellularLocation>
    <subcellularLocation>
        <location evidence="1">Nucleus</location>
    </subcellularLocation>
</comment>
<accession>A0A8W8JY39</accession>
<dbReference type="InterPro" id="IPR025204">
    <property type="entry name" value="CENP-L"/>
</dbReference>
<dbReference type="AlphaFoldDB" id="A0A8W8JY39"/>
<dbReference type="GO" id="GO:0005634">
    <property type="term" value="C:nucleus"/>
    <property type="evidence" value="ECO:0007669"/>
    <property type="project" value="UniProtKB-SubCell"/>
</dbReference>
<dbReference type="PANTHER" id="PTHR31740">
    <property type="entry name" value="CENTROMERE PROTEIN L"/>
    <property type="match status" value="1"/>
</dbReference>
<evidence type="ECO:0000256" key="8">
    <source>
        <dbReference type="SAM" id="MobiDB-lite"/>
    </source>
</evidence>
<protein>
    <recommendedName>
        <fullName evidence="4">Centromere protein L</fullName>
    </recommendedName>
</protein>
<keyword evidence="6" id="KW-0539">Nucleus</keyword>
<evidence type="ECO:0000256" key="6">
    <source>
        <dbReference type="ARBA" id="ARBA00023242"/>
    </source>
</evidence>
<dbReference type="Proteomes" id="UP000005408">
    <property type="component" value="Unassembled WGS sequence"/>
</dbReference>
<evidence type="ECO:0000256" key="2">
    <source>
        <dbReference type="ARBA" id="ARBA00004584"/>
    </source>
</evidence>
<dbReference type="Pfam" id="PF13092">
    <property type="entry name" value="CENP-L"/>
    <property type="match status" value="1"/>
</dbReference>
<comment type="similarity">
    <text evidence="3">Belongs to the CENP-L/IML3 family.</text>
</comment>
<keyword evidence="10" id="KW-1185">Reference proteome</keyword>
<keyword evidence="7" id="KW-0137">Centromere</keyword>
<proteinExistence type="inferred from homology"/>
<dbReference type="EnsemblMetazoa" id="G21584.1">
    <property type="protein sequence ID" value="G21584.1:cds"/>
    <property type="gene ID" value="G21584"/>
</dbReference>
<evidence type="ECO:0000256" key="3">
    <source>
        <dbReference type="ARBA" id="ARBA00011060"/>
    </source>
</evidence>
<evidence type="ECO:0000313" key="10">
    <source>
        <dbReference type="Proteomes" id="UP000005408"/>
    </source>
</evidence>
<evidence type="ECO:0000256" key="4">
    <source>
        <dbReference type="ARBA" id="ARBA00016380"/>
    </source>
</evidence>
<organism evidence="9 10">
    <name type="scientific">Magallana gigas</name>
    <name type="common">Pacific oyster</name>
    <name type="synonym">Crassostrea gigas</name>
    <dbReference type="NCBI Taxonomy" id="29159"/>
    <lineage>
        <taxon>Eukaryota</taxon>
        <taxon>Metazoa</taxon>
        <taxon>Spiralia</taxon>
        <taxon>Lophotrochozoa</taxon>
        <taxon>Mollusca</taxon>
        <taxon>Bivalvia</taxon>
        <taxon>Autobranchia</taxon>
        <taxon>Pteriomorphia</taxon>
        <taxon>Ostreida</taxon>
        <taxon>Ostreoidea</taxon>
        <taxon>Ostreidae</taxon>
        <taxon>Magallana</taxon>
    </lineage>
</organism>
<name>A0A8W8JY39_MAGGI</name>
<feature type="region of interest" description="Disordered" evidence="8">
    <location>
        <begin position="30"/>
        <end position="69"/>
    </location>
</feature>
<evidence type="ECO:0000313" key="9">
    <source>
        <dbReference type="EnsemblMetazoa" id="G21584.1:cds"/>
    </source>
</evidence>
<evidence type="ECO:0000256" key="1">
    <source>
        <dbReference type="ARBA" id="ARBA00004123"/>
    </source>
</evidence>
<evidence type="ECO:0000256" key="7">
    <source>
        <dbReference type="ARBA" id="ARBA00023328"/>
    </source>
</evidence>
<evidence type="ECO:0000256" key="5">
    <source>
        <dbReference type="ARBA" id="ARBA00022454"/>
    </source>
</evidence>